<reference evidence="1 2" key="1">
    <citation type="submission" date="2019-08" db="EMBL/GenBank/DDBJ databases">
        <authorList>
            <person name="Dhanesh K."/>
            <person name="Kumar G."/>
            <person name="Sasikala C."/>
            <person name="Venkata Ramana C."/>
        </authorList>
    </citation>
    <scope>NUCLEOTIDE SEQUENCE [LARGE SCALE GENOMIC DNA]</scope>
    <source>
        <strain evidence="1 2">JC645</strain>
    </source>
</reference>
<evidence type="ECO:0000313" key="1">
    <source>
        <dbReference type="EMBL" id="KAA5547369.1"/>
    </source>
</evidence>
<organism evidence="1 2">
    <name type="scientific">Roseiconus nitratireducens</name>
    <dbReference type="NCBI Taxonomy" id="2605748"/>
    <lineage>
        <taxon>Bacteria</taxon>
        <taxon>Pseudomonadati</taxon>
        <taxon>Planctomycetota</taxon>
        <taxon>Planctomycetia</taxon>
        <taxon>Pirellulales</taxon>
        <taxon>Pirellulaceae</taxon>
        <taxon>Roseiconus</taxon>
    </lineage>
</organism>
<dbReference type="InterPro" id="IPR025737">
    <property type="entry name" value="FApF"/>
</dbReference>
<gene>
    <name evidence="1" type="ORF">FYK55_02480</name>
</gene>
<dbReference type="EMBL" id="VWOX01000001">
    <property type="protein sequence ID" value="KAA5547369.1"/>
    <property type="molecule type" value="Genomic_DNA"/>
</dbReference>
<dbReference type="Pfam" id="PF13557">
    <property type="entry name" value="Phenol_MetA_deg"/>
    <property type="match status" value="1"/>
</dbReference>
<keyword evidence="2" id="KW-1185">Reference proteome</keyword>
<protein>
    <submittedName>
        <fullName evidence="1">Transporter</fullName>
    </submittedName>
</protein>
<accession>A0A5M6DMB3</accession>
<evidence type="ECO:0000313" key="2">
    <source>
        <dbReference type="Proteomes" id="UP000324479"/>
    </source>
</evidence>
<comment type="caution">
    <text evidence="1">The sequence shown here is derived from an EMBL/GenBank/DDBJ whole genome shotgun (WGS) entry which is preliminary data.</text>
</comment>
<dbReference type="Proteomes" id="UP000324479">
    <property type="component" value="Unassembled WGS sequence"/>
</dbReference>
<dbReference type="AlphaFoldDB" id="A0A5M6DMB3"/>
<proteinExistence type="predicted"/>
<sequence>MLPSANAQFLFLGSESSEEDEIETDRDSFTPSTTVVGEGRFVFESAYSFIDNRDVSETHSYPEIVGRYGISENIELRFGWNYEVGGAGNPISGNVPEEFEEGAGLERESRVLYGAKFFLAEQEGWMPESSVILQGYTPTSGEANDSSVSASYVFGWELANSWVWDSALRYSTGSLDEDDFNVWSPSTVIKIPIGERWKAHAEYFGVYTEGRESESSQYFFSPGIHYLVTPNFEVGTRVGWGLNNQAPNFFSNVGVGLRY</sequence>
<name>A0A5M6DMB3_9BACT</name>